<evidence type="ECO:0000313" key="1">
    <source>
        <dbReference type="EMBL" id="KAJ1359442.1"/>
    </source>
</evidence>
<proteinExistence type="predicted"/>
<dbReference type="EMBL" id="JAHQIW010003622">
    <property type="protein sequence ID" value="KAJ1359442.1"/>
    <property type="molecule type" value="Genomic_DNA"/>
</dbReference>
<keyword evidence="2" id="KW-1185">Reference proteome</keyword>
<accession>A0AAD5QRA6</accession>
<reference evidence="1" key="1">
    <citation type="submission" date="2021-06" db="EMBL/GenBank/DDBJ databases">
        <title>Parelaphostrongylus tenuis whole genome reference sequence.</title>
        <authorList>
            <person name="Garwood T.J."/>
            <person name="Larsen P.A."/>
            <person name="Fountain-Jones N.M."/>
            <person name="Garbe J.R."/>
            <person name="Macchietto M.G."/>
            <person name="Kania S.A."/>
            <person name="Gerhold R.W."/>
            <person name="Richards J.E."/>
            <person name="Wolf T.M."/>
        </authorList>
    </citation>
    <scope>NUCLEOTIDE SEQUENCE</scope>
    <source>
        <strain evidence="1">MNPRO001-30</strain>
        <tissue evidence="1">Meninges</tissue>
    </source>
</reference>
<sequence length="111" mass="12689">MNNAKFKAFASKRTALRLSAEFRAGKTNLKSHLSSGCGREVDQEAVTRASEKDSSLTKDELADNFYLTVLFVSSNSDSFWSMNLVFLVLMPELMRRLLFHYPEVQKYTILK</sequence>
<comment type="caution">
    <text evidence="1">The sequence shown here is derived from an EMBL/GenBank/DDBJ whole genome shotgun (WGS) entry which is preliminary data.</text>
</comment>
<evidence type="ECO:0000313" key="2">
    <source>
        <dbReference type="Proteomes" id="UP001196413"/>
    </source>
</evidence>
<organism evidence="1 2">
    <name type="scientific">Parelaphostrongylus tenuis</name>
    <name type="common">Meningeal worm</name>
    <dbReference type="NCBI Taxonomy" id="148309"/>
    <lineage>
        <taxon>Eukaryota</taxon>
        <taxon>Metazoa</taxon>
        <taxon>Ecdysozoa</taxon>
        <taxon>Nematoda</taxon>
        <taxon>Chromadorea</taxon>
        <taxon>Rhabditida</taxon>
        <taxon>Rhabditina</taxon>
        <taxon>Rhabditomorpha</taxon>
        <taxon>Strongyloidea</taxon>
        <taxon>Metastrongylidae</taxon>
        <taxon>Parelaphostrongylus</taxon>
    </lineage>
</organism>
<name>A0AAD5QRA6_PARTN</name>
<gene>
    <name evidence="1" type="ORF">KIN20_018178</name>
</gene>
<protein>
    <submittedName>
        <fullName evidence="1">Uncharacterized protein</fullName>
    </submittedName>
</protein>
<dbReference type="AlphaFoldDB" id="A0AAD5QRA6"/>
<dbReference type="Proteomes" id="UP001196413">
    <property type="component" value="Unassembled WGS sequence"/>
</dbReference>